<protein>
    <submittedName>
        <fullName evidence="4">DUF305 domain-containing protein</fullName>
    </submittedName>
</protein>
<feature type="domain" description="DUF305" evidence="3">
    <location>
        <begin position="62"/>
        <end position="207"/>
    </location>
</feature>
<dbReference type="InterPro" id="IPR005183">
    <property type="entry name" value="DUF305_CopM-like"/>
</dbReference>
<evidence type="ECO:0000256" key="2">
    <source>
        <dbReference type="SAM" id="SignalP"/>
    </source>
</evidence>
<dbReference type="EMBL" id="BAAAOS010000048">
    <property type="protein sequence ID" value="GAA1599969.1"/>
    <property type="molecule type" value="Genomic_DNA"/>
</dbReference>
<evidence type="ECO:0000313" key="4">
    <source>
        <dbReference type="EMBL" id="GAA1599969.1"/>
    </source>
</evidence>
<dbReference type="Proteomes" id="UP001500393">
    <property type="component" value="Unassembled WGS sequence"/>
</dbReference>
<gene>
    <name evidence="4" type="ORF">GCM10009789_62660</name>
</gene>
<sequence length="213" mass="22282">MRHPKWTSAASTALVLISAVALAGCGDDSDSGSMPGMNHGDKPATSATGTASASAGEHNDADVDFATHMIPHHQQAIQMANMAGYLATTAEVKKLATSIKAAQDPEIKQLTAWLVGWGEPVPTPDHGGHGGEPMPGMMTEDEMSDLGNADGSAFDRMWTQLMIKHHEGAVAMAKTEQSTGKNATAIELAKKIETSQTKEIATLKRLLGQIPAG</sequence>
<feature type="region of interest" description="Disordered" evidence="1">
    <location>
        <begin position="31"/>
        <end position="57"/>
    </location>
</feature>
<dbReference type="Gene3D" id="1.20.1260.10">
    <property type="match status" value="1"/>
</dbReference>
<organism evidence="4 5">
    <name type="scientific">Kribbella sancticallisti</name>
    <dbReference type="NCBI Taxonomy" id="460087"/>
    <lineage>
        <taxon>Bacteria</taxon>
        <taxon>Bacillati</taxon>
        <taxon>Actinomycetota</taxon>
        <taxon>Actinomycetes</taxon>
        <taxon>Propionibacteriales</taxon>
        <taxon>Kribbellaceae</taxon>
        <taxon>Kribbella</taxon>
    </lineage>
</organism>
<accession>A0ABP4Q3S3</accession>
<name>A0ABP4Q3S3_9ACTN</name>
<evidence type="ECO:0000313" key="5">
    <source>
        <dbReference type="Proteomes" id="UP001500393"/>
    </source>
</evidence>
<evidence type="ECO:0000259" key="3">
    <source>
        <dbReference type="Pfam" id="PF03713"/>
    </source>
</evidence>
<dbReference type="InterPro" id="IPR012347">
    <property type="entry name" value="Ferritin-like"/>
</dbReference>
<dbReference type="PANTHER" id="PTHR36933">
    <property type="entry name" value="SLL0788 PROTEIN"/>
    <property type="match status" value="1"/>
</dbReference>
<dbReference type="Pfam" id="PF03713">
    <property type="entry name" value="DUF305"/>
    <property type="match status" value="1"/>
</dbReference>
<keyword evidence="2" id="KW-0732">Signal</keyword>
<reference evidence="5" key="1">
    <citation type="journal article" date="2019" name="Int. J. Syst. Evol. Microbiol.">
        <title>The Global Catalogue of Microorganisms (GCM) 10K type strain sequencing project: providing services to taxonomists for standard genome sequencing and annotation.</title>
        <authorList>
            <consortium name="The Broad Institute Genomics Platform"/>
            <consortium name="The Broad Institute Genome Sequencing Center for Infectious Disease"/>
            <person name="Wu L."/>
            <person name="Ma J."/>
        </authorList>
    </citation>
    <scope>NUCLEOTIDE SEQUENCE [LARGE SCALE GENOMIC DNA]</scope>
    <source>
        <strain evidence="5">JCM 14969</strain>
    </source>
</reference>
<evidence type="ECO:0000256" key="1">
    <source>
        <dbReference type="SAM" id="MobiDB-lite"/>
    </source>
</evidence>
<feature type="chain" id="PRO_5047166713" evidence="2">
    <location>
        <begin position="24"/>
        <end position="213"/>
    </location>
</feature>
<keyword evidence="5" id="KW-1185">Reference proteome</keyword>
<proteinExistence type="predicted"/>
<dbReference type="PROSITE" id="PS51257">
    <property type="entry name" value="PROKAR_LIPOPROTEIN"/>
    <property type="match status" value="1"/>
</dbReference>
<dbReference type="PANTHER" id="PTHR36933:SF1">
    <property type="entry name" value="SLL0788 PROTEIN"/>
    <property type="match status" value="1"/>
</dbReference>
<dbReference type="RefSeq" id="WP_344220295.1">
    <property type="nucleotide sequence ID" value="NZ_BAAAOS010000048.1"/>
</dbReference>
<feature type="compositionally biased region" description="Low complexity" evidence="1">
    <location>
        <begin position="44"/>
        <end position="56"/>
    </location>
</feature>
<comment type="caution">
    <text evidence="4">The sequence shown here is derived from an EMBL/GenBank/DDBJ whole genome shotgun (WGS) entry which is preliminary data.</text>
</comment>
<feature type="signal peptide" evidence="2">
    <location>
        <begin position="1"/>
        <end position="23"/>
    </location>
</feature>